<dbReference type="EMBL" id="MN739321">
    <property type="protein sequence ID" value="QHS98708.1"/>
    <property type="molecule type" value="Genomic_DNA"/>
</dbReference>
<evidence type="ECO:0000256" key="1">
    <source>
        <dbReference type="SAM" id="Phobius"/>
    </source>
</evidence>
<protein>
    <submittedName>
        <fullName evidence="2">Uncharacterized protein</fullName>
    </submittedName>
</protein>
<accession>A0A6C0C4X8</accession>
<evidence type="ECO:0000313" key="2">
    <source>
        <dbReference type="EMBL" id="QHS98708.1"/>
    </source>
</evidence>
<sequence>MSCKHENKGPLHIKNFRELKQQATPCNNNICEFVYNFSNCHCIITNKSTYLDINCCKNNNTLTYNGSQLRVERVKLYLPSLNYYNDGESQGELIIYCSGGMQKPTVVLCIPMKTTLSSTKSTKWFSKFGGHVPNKNQSHQVNVQNYTLNDVIPQCGFGIFNGSMHEPPCHSKGIMLLFDPEYSIQILQTDFDNIKKKLTSPTILNRYPIKKSAHYKELVWNSVGTSGGYGTVSKKQGGKWKLTCNPIVDQNNKYLAGGPRSSFVTPKIPELSEKTKTILIIVGVVMGVLLLGWYVIIPYAKPAWDNVSRRFKKKKEPAATTGGGGRKRRRR</sequence>
<reference evidence="2" key="1">
    <citation type="journal article" date="2020" name="Nature">
        <title>Giant virus diversity and host interactions through global metagenomics.</title>
        <authorList>
            <person name="Schulz F."/>
            <person name="Roux S."/>
            <person name="Paez-Espino D."/>
            <person name="Jungbluth S."/>
            <person name="Walsh D.A."/>
            <person name="Denef V.J."/>
            <person name="McMahon K.D."/>
            <person name="Konstantinidis K.T."/>
            <person name="Eloe-Fadrosh E.A."/>
            <person name="Kyrpides N.C."/>
            <person name="Woyke T."/>
        </authorList>
    </citation>
    <scope>NUCLEOTIDE SEQUENCE</scope>
    <source>
        <strain evidence="2">GVMAG-M-3300020185-18</strain>
    </source>
</reference>
<keyword evidence="1" id="KW-0812">Transmembrane</keyword>
<organism evidence="2">
    <name type="scientific">viral metagenome</name>
    <dbReference type="NCBI Taxonomy" id="1070528"/>
    <lineage>
        <taxon>unclassified sequences</taxon>
        <taxon>metagenomes</taxon>
        <taxon>organismal metagenomes</taxon>
    </lineage>
</organism>
<dbReference type="InterPro" id="IPR036398">
    <property type="entry name" value="CA_dom_sf"/>
</dbReference>
<dbReference type="Gene3D" id="3.10.200.10">
    <property type="entry name" value="Alpha carbonic anhydrase"/>
    <property type="match status" value="1"/>
</dbReference>
<name>A0A6C0C4X8_9ZZZZ</name>
<feature type="transmembrane region" description="Helical" evidence="1">
    <location>
        <begin position="278"/>
        <end position="300"/>
    </location>
</feature>
<keyword evidence="1" id="KW-0472">Membrane</keyword>
<proteinExistence type="predicted"/>
<dbReference type="AlphaFoldDB" id="A0A6C0C4X8"/>
<keyword evidence="1" id="KW-1133">Transmembrane helix</keyword>